<feature type="domain" description="YcxB-like C-terminal" evidence="2">
    <location>
        <begin position="91"/>
        <end position="139"/>
    </location>
</feature>
<accession>A0A939HCW3</accession>
<comment type="caution">
    <text evidence="3">The sequence shown here is derived from an EMBL/GenBank/DDBJ whole genome shotgun (WGS) entry which is preliminary data.</text>
</comment>
<gene>
    <name evidence="3" type="ORF">J3A84_09365</name>
</gene>
<organism evidence="3 4">
    <name type="scientific">Proteiniclasticum aestuarii</name>
    <dbReference type="NCBI Taxonomy" id="2817862"/>
    <lineage>
        <taxon>Bacteria</taxon>
        <taxon>Bacillati</taxon>
        <taxon>Bacillota</taxon>
        <taxon>Clostridia</taxon>
        <taxon>Eubacteriales</taxon>
        <taxon>Clostridiaceae</taxon>
        <taxon>Proteiniclasticum</taxon>
    </lineage>
</organism>
<dbReference type="InterPro" id="IPR025588">
    <property type="entry name" value="YcxB-like_C"/>
</dbReference>
<protein>
    <submittedName>
        <fullName evidence="3">YcxB family protein</fullName>
    </submittedName>
</protein>
<feature type="transmembrane region" description="Helical" evidence="1">
    <location>
        <begin position="21"/>
        <end position="43"/>
    </location>
</feature>
<proteinExistence type="predicted"/>
<keyword evidence="1" id="KW-1133">Transmembrane helix</keyword>
<sequence length="158" mass="18223">MKFQFNYETKASDLWQLSMYGIYKSMVGLVNIIFTAAMVPLTVKYWSEVNGYLKVLLILGLSLFTVIQPLLIYRRAKRQVSGMHKDMEIGFDELGVHVKSGKEKSTVRWKKMKGIVKHPTLLVIYSSTNRGYILNNKVLGKHRDALYEYAISNLKKVK</sequence>
<dbReference type="RefSeq" id="WP_207599754.1">
    <property type="nucleotide sequence ID" value="NZ_JAFNJU010000006.1"/>
</dbReference>
<reference evidence="3" key="1">
    <citation type="submission" date="2021-03" db="EMBL/GenBank/DDBJ databases">
        <title>Proteiniclasticum marinus sp. nov., isolated from tidal flat sediment.</title>
        <authorList>
            <person name="Namirimu T."/>
            <person name="Yang J.-A."/>
            <person name="Yang S.-H."/>
            <person name="Kim Y.-J."/>
            <person name="Kwon K.K."/>
        </authorList>
    </citation>
    <scope>NUCLEOTIDE SEQUENCE</scope>
    <source>
        <strain evidence="3">SCR006</strain>
    </source>
</reference>
<dbReference type="AlphaFoldDB" id="A0A939HCW3"/>
<evidence type="ECO:0000259" key="2">
    <source>
        <dbReference type="Pfam" id="PF14317"/>
    </source>
</evidence>
<keyword evidence="1" id="KW-0812">Transmembrane</keyword>
<keyword evidence="1" id="KW-0472">Membrane</keyword>
<name>A0A939HCW3_9CLOT</name>
<dbReference type="Pfam" id="PF14317">
    <property type="entry name" value="YcxB"/>
    <property type="match status" value="1"/>
</dbReference>
<dbReference type="Proteomes" id="UP000664218">
    <property type="component" value="Unassembled WGS sequence"/>
</dbReference>
<evidence type="ECO:0000313" key="3">
    <source>
        <dbReference type="EMBL" id="MBO1265235.1"/>
    </source>
</evidence>
<evidence type="ECO:0000313" key="4">
    <source>
        <dbReference type="Proteomes" id="UP000664218"/>
    </source>
</evidence>
<dbReference type="EMBL" id="JAFNJU010000006">
    <property type="protein sequence ID" value="MBO1265235.1"/>
    <property type="molecule type" value="Genomic_DNA"/>
</dbReference>
<keyword evidence="4" id="KW-1185">Reference proteome</keyword>
<feature type="transmembrane region" description="Helical" evidence="1">
    <location>
        <begin position="55"/>
        <end position="73"/>
    </location>
</feature>
<evidence type="ECO:0000256" key="1">
    <source>
        <dbReference type="SAM" id="Phobius"/>
    </source>
</evidence>